<dbReference type="Proteomes" id="UP000587002">
    <property type="component" value="Unassembled WGS sequence"/>
</dbReference>
<accession>A0A853AKE8</accession>
<dbReference type="SUPFAM" id="SSF47413">
    <property type="entry name" value="lambda repressor-like DNA-binding domains"/>
    <property type="match status" value="1"/>
</dbReference>
<feature type="domain" description="HTH cro/C1-type" evidence="1">
    <location>
        <begin position="19"/>
        <end position="74"/>
    </location>
</feature>
<gene>
    <name evidence="2" type="ORF">HNR68_003794</name>
</gene>
<dbReference type="PROSITE" id="PS50943">
    <property type="entry name" value="HTH_CROC1"/>
    <property type="match status" value="1"/>
</dbReference>
<evidence type="ECO:0000259" key="1">
    <source>
        <dbReference type="PROSITE" id="PS50943"/>
    </source>
</evidence>
<dbReference type="Gene3D" id="1.10.260.40">
    <property type="entry name" value="lambda repressor-like DNA-binding domains"/>
    <property type="match status" value="1"/>
</dbReference>
<dbReference type="AlphaFoldDB" id="A0A853AKE8"/>
<evidence type="ECO:0000313" key="3">
    <source>
        <dbReference type="Proteomes" id="UP000587002"/>
    </source>
</evidence>
<dbReference type="InterPro" id="IPR043917">
    <property type="entry name" value="DUF5753"/>
</dbReference>
<sequence>MGAGPSNPTALKRWLVFTLRRLREENGLSRDDAARAIRASVKVVEHYEVGRRLPSPLALEKLLELYGVPERTDFYLDLLSRAKKGRDWWARFDFDTDATALPSWFKLFLSLEAEAARIEGWDAQVVPGLFQTEQYAEAVIRAGSDDLADSAITRQVALRAARRQQTLERSGTPVKVWRVIHENALRLPVGGDQVLRDQLEFLLRLLERPSITVQVLPTAAGAHPGIAGSFSFLSFDPELEDPGLVHVDTHVRSIYYERPEDLVTYRTALRRLTALAMPPEETPTTIAKILKEL</sequence>
<keyword evidence="3" id="KW-1185">Reference proteome</keyword>
<evidence type="ECO:0000313" key="2">
    <source>
        <dbReference type="EMBL" id="NYI85164.1"/>
    </source>
</evidence>
<organism evidence="2 3">
    <name type="scientific">Saccharopolyspora hordei</name>
    <dbReference type="NCBI Taxonomy" id="1838"/>
    <lineage>
        <taxon>Bacteria</taxon>
        <taxon>Bacillati</taxon>
        <taxon>Actinomycetota</taxon>
        <taxon>Actinomycetes</taxon>
        <taxon>Pseudonocardiales</taxon>
        <taxon>Pseudonocardiaceae</taxon>
        <taxon>Saccharopolyspora</taxon>
    </lineage>
</organism>
<dbReference type="GO" id="GO:0003677">
    <property type="term" value="F:DNA binding"/>
    <property type="evidence" value="ECO:0007669"/>
    <property type="project" value="InterPro"/>
</dbReference>
<name>A0A853AKE8_9PSEU</name>
<dbReference type="CDD" id="cd00093">
    <property type="entry name" value="HTH_XRE"/>
    <property type="match status" value="1"/>
</dbReference>
<comment type="caution">
    <text evidence="2">The sequence shown here is derived from an EMBL/GenBank/DDBJ whole genome shotgun (WGS) entry which is preliminary data.</text>
</comment>
<dbReference type="RefSeq" id="WP_179722969.1">
    <property type="nucleotide sequence ID" value="NZ_BAABFH010000001.1"/>
</dbReference>
<dbReference type="EMBL" id="JACCFJ010000001">
    <property type="protein sequence ID" value="NYI85164.1"/>
    <property type="molecule type" value="Genomic_DNA"/>
</dbReference>
<proteinExistence type="predicted"/>
<dbReference type="SMART" id="SM00530">
    <property type="entry name" value="HTH_XRE"/>
    <property type="match status" value="1"/>
</dbReference>
<dbReference type="InterPro" id="IPR001387">
    <property type="entry name" value="Cro/C1-type_HTH"/>
</dbReference>
<protein>
    <submittedName>
        <fullName evidence="2">Transcriptional regulator with XRE-family HTH domain</fullName>
    </submittedName>
</protein>
<dbReference type="Pfam" id="PF13560">
    <property type="entry name" value="HTH_31"/>
    <property type="match status" value="1"/>
</dbReference>
<dbReference type="Pfam" id="PF19054">
    <property type="entry name" value="DUF5753"/>
    <property type="match status" value="1"/>
</dbReference>
<reference evidence="2 3" key="1">
    <citation type="submission" date="2020-07" db="EMBL/GenBank/DDBJ databases">
        <title>Sequencing the genomes of 1000 actinobacteria strains.</title>
        <authorList>
            <person name="Klenk H.-P."/>
        </authorList>
    </citation>
    <scope>NUCLEOTIDE SEQUENCE [LARGE SCALE GENOMIC DNA]</scope>
    <source>
        <strain evidence="2 3">DSM 44065</strain>
    </source>
</reference>
<dbReference type="InterPro" id="IPR010982">
    <property type="entry name" value="Lambda_DNA-bd_dom_sf"/>
</dbReference>